<name>A0A3B0PD49_MYCGL</name>
<evidence type="ECO:0000313" key="1">
    <source>
        <dbReference type="EMBL" id="SYV93847.1"/>
    </source>
</evidence>
<dbReference type="AlphaFoldDB" id="A0A3B0PD49"/>
<reference evidence="2" key="1">
    <citation type="submission" date="2018-06" db="EMBL/GenBank/DDBJ databases">
        <authorList>
            <consortium name="Pathogen Informatics"/>
        </authorList>
    </citation>
    <scope>NUCLEOTIDE SEQUENCE [LARGE SCALE GENOMIC DNA]</scope>
    <source>
        <strain evidence="2">NCTC10115</strain>
    </source>
</reference>
<dbReference type="Proteomes" id="UP000260136">
    <property type="component" value="Chromosome"/>
</dbReference>
<feature type="non-terminal residue" evidence="1">
    <location>
        <position position="194"/>
    </location>
</feature>
<proteinExistence type="predicted"/>
<accession>A0A3B0PD49</accession>
<organism evidence="1 2">
    <name type="scientific">Mycoplasmoides gallisepticum</name>
    <name type="common">Mycoplasma gallisepticum</name>
    <dbReference type="NCBI Taxonomy" id="2096"/>
    <lineage>
        <taxon>Bacteria</taxon>
        <taxon>Bacillati</taxon>
        <taxon>Mycoplasmatota</taxon>
        <taxon>Mycoplasmoidales</taxon>
        <taxon>Mycoplasmoidaceae</taxon>
        <taxon>Mycoplasmoides</taxon>
    </lineage>
</organism>
<dbReference type="EMBL" id="LS991952">
    <property type="protein sequence ID" value="SYV93847.1"/>
    <property type="molecule type" value="Genomic_DNA"/>
</dbReference>
<protein>
    <submittedName>
        <fullName evidence="1">Uncharacterized protein</fullName>
    </submittedName>
</protein>
<sequence length="194" mass="22833">MNPELIPNRLYFLKNDENFKAKFYLVKFKAFDKVIDVNKSRVSFDHEIVPIIKLNYVNNDFEIRLLTDYDNNLLSDQTINLRINQEFSIRKEDSMKLIKVIEPVLAASGLRILNNSIEVNERANQLNFTLYSLDKIEKTAFNPITNFDLVFEKENNNIFKIIGKFDNNTIFNLNYQVTISDDKITLELLTPDLW</sequence>
<evidence type="ECO:0000313" key="2">
    <source>
        <dbReference type="Proteomes" id="UP000260136"/>
    </source>
</evidence>
<gene>
    <name evidence="1" type="ORF">NCTC10115_00138</name>
</gene>